<accession>Q9V1M6</accession>
<gene>
    <name evidence="2" type="ordered locus">PAB2081</name>
</gene>
<keyword evidence="3" id="KW-0808">Transferase</keyword>
<dbReference type="Proteomes" id="UP000000810">
    <property type="component" value="Chromosome"/>
</dbReference>
<dbReference type="PROSITE" id="PS51186">
    <property type="entry name" value="GNAT"/>
    <property type="match status" value="1"/>
</dbReference>
<dbReference type="EMBL" id="AJ248284">
    <property type="protein sequence ID" value="CAB49323.1"/>
    <property type="molecule type" value="Genomic_DNA"/>
</dbReference>
<dbReference type="Pfam" id="PF13302">
    <property type="entry name" value="Acetyltransf_3"/>
    <property type="match status" value="1"/>
</dbReference>
<dbReference type="eggNOG" id="arCOG00842">
    <property type="taxonomic scope" value="Archaea"/>
</dbReference>
<dbReference type="STRING" id="272844.PAB2081"/>
<dbReference type="AlphaFoldDB" id="Q9V1M6"/>
<evidence type="ECO:0000313" key="3">
    <source>
        <dbReference type="EMBL" id="CCE69779.1"/>
    </source>
</evidence>
<evidence type="ECO:0000313" key="5">
    <source>
        <dbReference type="Proteomes" id="UP000009139"/>
    </source>
</evidence>
<evidence type="ECO:0000313" key="2">
    <source>
        <dbReference type="EMBL" id="CAB49323.1"/>
    </source>
</evidence>
<organism evidence="2 4">
    <name type="scientific">Pyrococcus abyssi (strain GE5 / Orsay)</name>
    <dbReference type="NCBI Taxonomy" id="272844"/>
    <lineage>
        <taxon>Archaea</taxon>
        <taxon>Methanobacteriati</taxon>
        <taxon>Methanobacteriota</taxon>
        <taxon>Thermococci</taxon>
        <taxon>Thermococcales</taxon>
        <taxon>Thermococcaceae</taxon>
        <taxon>Pyrococcus</taxon>
    </lineage>
</organism>
<proteinExistence type="predicted"/>
<reference evidence="3 5" key="5">
    <citation type="journal article" date="2012" name="Curr. Microbiol.">
        <title>Re-annotation of two hyperthermophilic archaea Pyrococcus abyssi GE5 and Pyrococcus furiosus DSM 3638.</title>
        <authorList>
            <person name="Gao J."/>
            <person name="Wang J."/>
        </authorList>
    </citation>
    <scope>GENOME REANNOTATION</scope>
    <source>
        <strain evidence="3">GE5</strain>
        <strain evidence="5">GE5 / Orsay</strain>
    </source>
</reference>
<feature type="domain" description="N-acetyltransferase" evidence="1">
    <location>
        <begin position="1"/>
        <end position="135"/>
    </location>
</feature>
<dbReference type="InterPro" id="IPR016181">
    <property type="entry name" value="Acyl_CoA_acyltransferase"/>
</dbReference>
<dbReference type="KEGG" id="pab:PAB2081"/>
<evidence type="ECO:0000259" key="1">
    <source>
        <dbReference type="PROSITE" id="PS51186"/>
    </source>
</evidence>
<dbReference type="PANTHER" id="PTHR43328:SF1">
    <property type="entry name" value="N-ACETYLTRANSFERASE DOMAIN-CONTAINING PROTEIN"/>
    <property type="match status" value="1"/>
</dbReference>
<reference evidence="2" key="3">
    <citation type="journal article" date="2001" name="Genome Res.">
        <title>Genome evolution at the genus level: comparison of three complete genomes of hyperthermophilic archaea.</title>
        <authorList>
            <person name="Lecompte O."/>
            <person name="Ripp R."/>
            <person name="Puzos-Barbe V."/>
            <person name="Duprat S."/>
            <person name="Heilig R."/>
            <person name="Dietrich J."/>
            <person name="Thierry J.C."/>
            <person name="Poch O."/>
        </authorList>
    </citation>
    <scope>NUCLEOTIDE SEQUENCE</scope>
    <source>
        <strain evidence="2">Orsay</strain>
    </source>
</reference>
<dbReference type="EMBL" id="HE613800">
    <property type="protein sequence ID" value="CCE69779.1"/>
    <property type="molecule type" value="Genomic_DNA"/>
</dbReference>
<dbReference type="Proteomes" id="UP000009139">
    <property type="component" value="Chromosome"/>
</dbReference>
<sequence>MVNNPMMIYFENDFDEILKELRKNREKMINFAVVENEKEELVGFCGIGDIDWRSRNAMVWYLIGKEHWGKGYGTETLALLCRFAFENMNLRKLYTHVYEPNRASIRVLEKNGFKLVGRLKKHVYLPDYGYVDELIYERFKD</sequence>
<dbReference type="PIR" id="D75155">
    <property type="entry name" value="D75155"/>
</dbReference>
<reference evidence="2" key="1">
    <citation type="submission" date="1999-07" db="EMBL/GenBank/DDBJ databases">
        <authorList>
            <person name="Genoscope"/>
        </authorList>
    </citation>
    <scope>NUCLEOTIDE SEQUENCE</scope>
    <source>
        <strain evidence="2">Orsay</strain>
    </source>
</reference>
<name>Q9V1M6_PYRAB</name>
<protein>
    <submittedName>
        <fullName evidence="3">Acetyl transferase</fullName>
    </submittedName>
</protein>
<dbReference type="PANTHER" id="PTHR43328">
    <property type="entry name" value="ACETYLTRANSFERASE-RELATED"/>
    <property type="match status" value="1"/>
</dbReference>
<evidence type="ECO:0000313" key="4">
    <source>
        <dbReference type="Proteomes" id="UP000000810"/>
    </source>
</evidence>
<dbReference type="CDD" id="cd04301">
    <property type="entry name" value="NAT_SF"/>
    <property type="match status" value="1"/>
</dbReference>
<dbReference type="PATRIC" id="fig|272844.11.peg.420"/>
<keyword evidence="4" id="KW-1185">Reference proteome</keyword>
<reference evidence="2 4" key="4">
    <citation type="journal article" date="2003" name="Mol. Microbiol.">
        <title>An integrated analysis of the genome of the hyperthermophilic archaeon Pyrococcus abyssi.</title>
        <authorList>
            <person name="Cohen G."/>
            <person name="Barbe V."/>
            <person name="Flament D."/>
            <person name="Galperin M."/>
            <person name="Heilig R."/>
            <person name="Ripp R."/>
            <person name="Lecompte O."/>
            <person name="Prieur D."/>
            <person name="Poch O."/>
            <person name="Quellerou J."/>
            <person name="Thierry J.C."/>
            <person name="Van der Oost J."/>
            <person name="Weissenbach J."/>
            <person name="Zivanovic Y."/>
            <person name="Forterre P."/>
        </authorList>
    </citation>
    <scope>NUCLEOTIDE SEQUENCE [LARGE SCALE GENOMIC DNA]</scope>
    <source>
        <strain evidence="4">GE5 / Orsay</strain>
        <strain evidence="2">Orsay</strain>
    </source>
</reference>
<dbReference type="RefSeq" id="WP_010867523.1">
    <property type="nucleotide sequence ID" value="NC_000868.1"/>
</dbReference>
<dbReference type="Gene3D" id="3.40.630.30">
    <property type="match status" value="1"/>
</dbReference>
<reference evidence="2" key="2">
    <citation type="journal article" date="2000" name="J. Mol. Biol.">
        <title>Archaeal homologs of eukaryotic methylation guide small nucleolar RNAs: lessons from the Pyrococcus genomes.</title>
        <authorList>
            <person name="Gaspin C."/>
            <person name="Cavaille J."/>
            <person name="Erauso G."/>
        </authorList>
    </citation>
    <scope>NUCLEOTIDE SEQUENCE</scope>
    <source>
        <strain evidence="2">Orsay</strain>
    </source>
</reference>
<dbReference type="SUPFAM" id="SSF55729">
    <property type="entry name" value="Acyl-CoA N-acyltransferases (Nat)"/>
    <property type="match status" value="1"/>
</dbReference>
<dbReference type="GO" id="GO:0016747">
    <property type="term" value="F:acyltransferase activity, transferring groups other than amino-acyl groups"/>
    <property type="evidence" value="ECO:0007669"/>
    <property type="project" value="InterPro"/>
</dbReference>
<dbReference type="HOGENOM" id="CLU_013985_3_2_2"/>
<dbReference type="InterPro" id="IPR000182">
    <property type="entry name" value="GNAT_dom"/>
</dbReference>